<keyword evidence="5 8" id="KW-0812">Transmembrane</keyword>
<organism evidence="10 11">
    <name type="scientific">Salimicrobium halophilum</name>
    <dbReference type="NCBI Taxonomy" id="86666"/>
    <lineage>
        <taxon>Bacteria</taxon>
        <taxon>Bacillati</taxon>
        <taxon>Bacillota</taxon>
        <taxon>Bacilli</taxon>
        <taxon>Bacillales</taxon>
        <taxon>Bacillaceae</taxon>
        <taxon>Salimicrobium</taxon>
    </lineage>
</organism>
<dbReference type="SUPFAM" id="SSF161098">
    <property type="entry name" value="MetI-like"/>
    <property type="match status" value="2"/>
</dbReference>
<accession>A0A1G8SUQ4</accession>
<keyword evidence="3" id="KW-1003">Cell membrane</keyword>
<feature type="transmembrane region" description="Helical" evidence="8">
    <location>
        <begin position="314"/>
        <end position="337"/>
    </location>
</feature>
<feature type="domain" description="ABC transmembrane type-1" evidence="9">
    <location>
        <begin position="353"/>
        <end position="559"/>
    </location>
</feature>
<feature type="transmembrane region" description="Helical" evidence="8">
    <location>
        <begin position="161"/>
        <end position="180"/>
    </location>
</feature>
<evidence type="ECO:0000259" key="9">
    <source>
        <dbReference type="PROSITE" id="PS50928"/>
    </source>
</evidence>
<comment type="similarity">
    <text evidence="8">Belongs to the binding-protein-dependent transport system permease family.</text>
</comment>
<dbReference type="Pfam" id="PF00528">
    <property type="entry name" value="BPD_transp_1"/>
    <property type="match status" value="2"/>
</dbReference>
<evidence type="ECO:0000313" key="11">
    <source>
        <dbReference type="Proteomes" id="UP000199225"/>
    </source>
</evidence>
<evidence type="ECO:0000256" key="4">
    <source>
        <dbReference type="ARBA" id="ARBA00022519"/>
    </source>
</evidence>
<feature type="transmembrane region" description="Helical" evidence="8">
    <location>
        <begin position="261"/>
        <end position="281"/>
    </location>
</feature>
<evidence type="ECO:0000256" key="5">
    <source>
        <dbReference type="ARBA" id="ARBA00022692"/>
    </source>
</evidence>
<dbReference type="PANTHER" id="PTHR43357:SF3">
    <property type="entry name" value="FE(3+)-TRANSPORT SYSTEM PERMEASE PROTEIN FBPB 2"/>
    <property type="match status" value="1"/>
</dbReference>
<feature type="transmembrane region" description="Helical" evidence="8">
    <location>
        <begin position="540"/>
        <end position="562"/>
    </location>
</feature>
<evidence type="ECO:0000256" key="8">
    <source>
        <dbReference type="RuleBase" id="RU363032"/>
    </source>
</evidence>
<dbReference type="Proteomes" id="UP000199225">
    <property type="component" value="Unassembled WGS sequence"/>
</dbReference>
<keyword evidence="11" id="KW-1185">Reference proteome</keyword>
<keyword evidence="4" id="KW-0997">Cell inner membrane</keyword>
<keyword evidence="2 8" id="KW-0813">Transport</keyword>
<evidence type="ECO:0000256" key="1">
    <source>
        <dbReference type="ARBA" id="ARBA00004429"/>
    </source>
</evidence>
<evidence type="ECO:0000256" key="6">
    <source>
        <dbReference type="ARBA" id="ARBA00022989"/>
    </source>
</evidence>
<keyword evidence="6 8" id="KW-1133">Transmembrane helix</keyword>
<dbReference type="STRING" id="86666.SAMN04490247_1509"/>
<comment type="subcellular location">
    <subcellularLocation>
        <location evidence="1">Cell inner membrane</location>
        <topology evidence="1">Multi-pass membrane protein</topology>
    </subcellularLocation>
    <subcellularLocation>
        <location evidence="8">Cell membrane</location>
        <topology evidence="8">Multi-pass membrane protein</topology>
    </subcellularLocation>
</comment>
<feature type="transmembrane region" description="Helical" evidence="8">
    <location>
        <begin position="483"/>
        <end position="504"/>
    </location>
</feature>
<protein>
    <submittedName>
        <fullName evidence="10">Iron(III) transport system permease protein</fullName>
    </submittedName>
</protein>
<dbReference type="CDD" id="cd06261">
    <property type="entry name" value="TM_PBP2"/>
    <property type="match status" value="2"/>
</dbReference>
<feature type="transmembrane region" description="Helical" evidence="8">
    <location>
        <begin position="112"/>
        <end position="132"/>
    </location>
</feature>
<dbReference type="EMBL" id="FNEV01000004">
    <property type="protein sequence ID" value="SDJ32310.1"/>
    <property type="molecule type" value="Genomic_DNA"/>
</dbReference>
<dbReference type="GO" id="GO:0055085">
    <property type="term" value="P:transmembrane transport"/>
    <property type="evidence" value="ECO:0007669"/>
    <property type="project" value="InterPro"/>
</dbReference>
<proteinExistence type="inferred from homology"/>
<dbReference type="InterPro" id="IPR035906">
    <property type="entry name" value="MetI-like_sf"/>
</dbReference>
<dbReference type="InterPro" id="IPR000515">
    <property type="entry name" value="MetI-like"/>
</dbReference>
<dbReference type="AlphaFoldDB" id="A0A1G8SUQ4"/>
<feature type="domain" description="ABC transmembrane type-1" evidence="9">
    <location>
        <begin position="77"/>
        <end position="280"/>
    </location>
</feature>
<feature type="transmembrane region" description="Helical" evidence="8">
    <location>
        <begin position="82"/>
        <end position="105"/>
    </location>
</feature>
<feature type="transmembrane region" description="Helical" evidence="8">
    <location>
        <begin position="208"/>
        <end position="230"/>
    </location>
</feature>
<evidence type="ECO:0000256" key="3">
    <source>
        <dbReference type="ARBA" id="ARBA00022475"/>
    </source>
</evidence>
<dbReference type="GO" id="GO:0005886">
    <property type="term" value="C:plasma membrane"/>
    <property type="evidence" value="ECO:0007669"/>
    <property type="project" value="UniProtKB-SubCell"/>
</dbReference>
<sequence length="567" mass="63501">MKCRILDGVRHFLIYGKRGVLLNVSLFSSKYINIWSILTVGIVLTVIAPNFVILLQFFTEPADQWDHVRQYLLPDLLKNTGLLLFFTGLTTIFIGTSLAWLVTAYDFPGTRFFKWGLILPLAIPPYIGGYTYHGMLNYTGVIQTTLRDTFELDLDQKYFDILNLPGAVFIFTLFLYPYIYTMTQTYLETQSASLIENARLLGKNGTKIYFSVVLPISRAVIIGGTSLVLLEVLNDYGVVQYFGVPTFTTAIFQTWFGMNDLASAIKLSATVMFIIAVLLIGERILRGRKQYSYTTSRVHPLQKKKLTGRKKWSAFFYCLAIFSIGFVIPGLQLVSWMMLTYEKVVTAEFWTLLTNSLIAAISGAAMIMIGALVIANFTRLNKSLPAKALSKMTILGYSIPGAVIAVGISTVFIYIDNVLAALYEQFDMDGTLFLSTSLLILIIAYAIRFLAIGFNAIDAEFDKAGTSFHEASRLLGKGSISTFFKVDLPMVKGAVISGFILSFIEILKELPLTLILRPFNFDTLSTKAYQYASDEQIQEAALPSLLIITLSALAIYFFYYVLKKERS</sequence>
<evidence type="ECO:0000313" key="10">
    <source>
        <dbReference type="EMBL" id="SDJ32310.1"/>
    </source>
</evidence>
<reference evidence="11" key="1">
    <citation type="submission" date="2016-10" db="EMBL/GenBank/DDBJ databases">
        <authorList>
            <person name="Varghese N."/>
            <person name="Submissions S."/>
        </authorList>
    </citation>
    <scope>NUCLEOTIDE SEQUENCE [LARGE SCALE GENOMIC DNA]</scope>
    <source>
        <strain evidence="11">DSM 4771</strain>
    </source>
</reference>
<feature type="transmembrane region" description="Helical" evidence="8">
    <location>
        <begin position="349"/>
        <end position="374"/>
    </location>
</feature>
<keyword evidence="7 8" id="KW-0472">Membrane</keyword>
<gene>
    <name evidence="10" type="ORF">SAMN04490247_1509</name>
</gene>
<dbReference type="Gene3D" id="1.10.3720.10">
    <property type="entry name" value="MetI-like"/>
    <property type="match status" value="2"/>
</dbReference>
<feature type="transmembrane region" description="Helical" evidence="8">
    <location>
        <begin position="394"/>
        <end position="415"/>
    </location>
</feature>
<feature type="transmembrane region" description="Helical" evidence="8">
    <location>
        <begin position="435"/>
        <end position="457"/>
    </location>
</feature>
<feature type="transmembrane region" description="Helical" evidence="8">
    <location>
        <begin position="34"/>
        <end position="58"/>
    </location>
</feature>
<name>A0A1G8SUQ4_9BACI</name>
<evidence type="ECO:0000256" key="2">
    <source>
        <dbReference type="ARBA" id="ARBA00022448"/>
    </source>
</evidence>
<evidence type="ECO:0000256" key="7">
    <source>
        <dbReference type="ARBA" id="ARBA00023136"/>
    </source>
</evidence>
<dbReference type="PANTHER" id="PTHR43357">
    <property type="entry name" value="INNER MEMBRANE ABC TRANSPORTER PERMEASE PROTEIN YDCV"/>
    <property type="match status" value="1"/>
</dbReference>
<dbReference type="PROSITE" id="PS50928">
    <property type="entry name" value="ABC_TM1"/>
    <property type="match status" value="2"/>
</dbReference>